<gene>
    <name evidence="1" type="ORF">INT45_006389</name>
</gene>
<comment type="caution">
    <text evidence="1">The sequence shown here is derived from an EMBL/GenBank/DDBJ whole genome shotgun (WGS) entry which is preliminary data.</text>
</comment>
<sequence>MDNNTASNIAPVTTYCTGCHCFKPTELFAGRQRQYKTCKICRSRKSNVGKPIADDLLATLEETINLIPSRYNNDEIAEINRDDASIEYSFSAYIRLDQAMLNMDDQQLVTRIRTSIEARDGYHYYQYFTPSTQLKFGSTFVCCCSQSSETQRQVPEDRLKRRHTRMETFNCNGTIHGMIDRPNRFVRITIKHPIGHRAAPNTRNK</sequence>
<accession>A0A8H7SCW0</accession>
<dbReference type="OrthoDB" id="2279663at2759"/>
<organism evidence="1 2">
    <name type="scientific">Circinella minor</name>
    <dbReference type="NCBI Taxonomy" id="1195481"/>
    <lineage>
        <taxon>Eukaryota</taxon>
        <taxon>Fungi</taxon>
        <taxon>Fungi incertae sedis</taxon>
        <taxon>Mucoromycota</taxon>
        <taxon>Mucoromycotina</taxon>
        <taxon>Mucoromycetes</taxon>
        <taxon>Mucorales</taxon>
        <taxon>Lichtheimiaceae</taxon>
        <taxon>Circinella</taxon>
    </lineage>
</organism>
<reference evidence="1 2" key="1">
    <citation type="submission" date="2020-12" db="EMBL/GenBank/DDBJ databases">
        <title>Metabolic potential, ecology and presence of endohyphal bacteria is reflected in genomic diversity of Mucoromycotina.</title>
        <authorList>
            <person name="Muszewska A."/>
            <person name="Okrasinska A."/>
            <person name="Steczkiewicz K."/>
            <person name="Drgas O."/>
            <person name="Orlowska M."/>
            <person name="Perlinska-Lenart U."/>
            <person name="Aleksandrzak-Piekarczyk T."/>
            <person name="Szatraj K."/>
            <person name="Zielenkiewicz U."/>
            <person name="Pilsyk S."/>
            <person name="Malc E."/>
            <person name="Mieczkowski P."/>
            <person name="Kruszewska J.S."/>
            <person name="Biernat P."/>
            <person name="Pawlowska J."/>
        </authorList>
    </citation>
    <scope>NUCLEOTIDE SEQUENCE [LARGE SCALE GENOMIC DNA]</scope>
    <source>
        <strain evidence="1 2">CBS 142.35</strain>
    </source>
</reference>
<dbReference type="Proteomes" id="UP000646827">
    <property type="component" value="Unassembled WGS sequence"/>
</dbReference>
<evidence type="ECO:0000313" key="2">
    <source>
        <dbReference type="Proteomes" id="UP000646827"/>
    </source>
</evidence>
<dbReference type="EMBL" id="JAEPRB010000011">
    <property type="protein sequence ID" value="KAG2226982.1"/>
    <property type="molecule type" value="Genomic_DNA"/>
</dbReference>
<evidence type="ECO:0000313" key="1">
    <source>
        <dbReference type="EMBL" id="KAG2226982.1"/>
    </source>
</evidence>
<protein>
    <submittedName>
        <fullName evidence="1">Uncharacterized protein</fullName>
    </submittedName>
</protein>
<dbReference type="AlphaFoldDB" id="A0A8H7SCW0"/>
<proteinExistence type="predicted"/>
<keyword evidence="2" id="KW-1185">Reference proteome</keyword>
<name>A0A8H7SCW0_9FUNG</name>